<dbReference type="PANTHER" id="PTHR10361:SF24">
    <property type="entry name" value="P3 PROTEIN"/>
    <property type="match status" value="1"/>
</dbReference>
<evidence type="ECO:0000256" key="2">
    <source>
        <dbReference type="ARBA" id="ARBA00022692"/>
    </source>
</evidence>
<sequence>MTGSIITEILLPLSLAFIMFGMGLSLTQFDFLRLWQTPMPIIGGFIGQIIVLPLLAFTLCLLMDLSPAMSIGLMILAACPGGTTSNVVSHLAKANLALSVSLTALSSIVCVFTAPFIIQFAVSYFSETHDIEVSLSCISLGLLVITLLPIMFGMIVRRYYRDWAVKVEVYFRRFALVFLLLMITGVVIQERDIISDAFNEVFIACMLLNLIAMMVGVITAKIFKLSHKDSLTLAIEIGLQNSTMAMLICISLLHMPSYAVVAGVYSLTMYLGAGLLVLYASYSNSNRNPVIQPTDSH</sequence>
<dbReference type="GO" id="GO:0016020">
    <property type="term" value="C:membrane"/>
    <property type="evidence" value="ECO:0007669"/>
    <property type="project" value="UniProtKB-SubCell"/>
</dbReference>
<dbReference type="Proteomes" id="UP000000684">
    <property type="component" value="Chromosome"/>
</dbReference>
<evidence type="ECO:0000256" key="4">
    <source>
        <dbReference type="ARBA" id="ARBA00023136"/>
    </source>
</evidence>
<organism evidence="6 7">
    <name type="scientific">Shewanella frigidimarina (strain NCIMB 400)</name>
    <dbReference type="NCBI Taxonomy" id="318167"/>
    <lineage>
        <taxon>Bacteria</taxon>
        <taxon>Pseudomonadati</taxon>
        <taxon>Pseudomonadota</taxon>
        <taxon>Gammaproteobacteria</taxon>
        <taxon>Alteromonadales</taxon>
        <taxon>Shewanellaceae</taxon>
        <taxon>Shewanella</taxon>
    </lineage>
</organism>
<protein>
    <submittedName>
        <fullName evidence="6">Bile acid:sodium symporter</fullName>
    </submittedName>
</protein>
<dbReference type="GeneID" id="41836162"/>
<feature type="transmembrane region" description="Helical" evidence="5">
    <location>
        <begin position="231"/>
        <end position="253"/>
    </location>
</feature>
<proteinExistence type="predicted"/>
<feature type="transmembrane region" description="Helical" evidence="5">
    <location>
        <begin position="9"/>
        <end position="29"/>
    </location>
</feature>
<dbReference type="PANTHER" id="PTHR10361">
    <property type="entry name" value="SODIUM-BILE ACID COTRANSPORTER"/>
    <property type="match status" value="1"/>
</dbReference>
<dbReference type="EMBL" id="CP000447">
    <property type="protein sequence ID" value="ABI70651.1"/>
    <property type="molecule type" value="Genomic_DNA"/>
</dbReference>
<feature type="transmembrane region" description="Helical" evidence="5">
    <location>
        <begin position="201"/>
        <end position="219"/>
    </location>
</feature>
<keyword evidence="3 5" id="KW-1133">Transmembrane helix</keyword>
<gene>
    <name evidence="6" type="ordered locus">Sfri_0796</name>
</gene>
<dbReference type="RefSeq" id="WP_011636274.1">
    <property type="nucleotide sequence ID" value="NC_008345.1"/>
</dbReference>
<comment type="subcellular location">
    <subcellularLocation>
        <location evidence="1">Membrane</location>
        <topology evidence="1">Multi-pass membrane protein</topology>
    </subcellularLocation>
</comment>
<evidence type="ECO:0000313" key="6">
    <source>
        <dbReference type="EMBL" id="ABI70651.1"/>
    </source>
</evidence>
<feature type="transmembrane region" description="Helical" evidence="5">
    <location>
        <begin position="169"/>
        <end position="189"/>
    </location>
</feature>
<evidence type="ECO:0000256" key="3">
    <source>
        <dbReference type="ARBA" id="ARBA00022989"/>
    </source>
</evidence>
<evidence type="ECO:0000313" key="7">
    <source>
        <dbReference type="Proteomes" id="UP000000684"/>
    </source>
</evidence>
<name>Q087B4_SHEFN</name>
<dbReference type="OrthoDB" id="9806785at2"/>
<dbReference type="eggNOG" id="COG0385">
    <property type="taxonomic scope" value="Bacteria"/>
</dbReference>
<dbReference type="InterPro" id="IPR002657">
    <property type="entry name" value="BilAc:Na_symport/Acr3"/>
</dbReference>
<reference evidence="6 7" key="1">
    <citation type="submission" date="2006-08" db="EMBL/GenBank/DDBJ databases">
        <title>Complete sequence of Shewanella frigidimarina NCIMB 400.</title>
        <authorList>
            <consortium name="US DOE Joint Genome Institute"/>
            <person name="Copeland A."/>
            <person name="Lucas S."/>
            <person name="Lapidus A."/>
            <person name="Barry K."/>
            <person name="Detter J.C."/>
            <person name="Glavina del Rio T."/>
            <person name="Hammon N."/>
            <person name="Israni S."/>
            <person name="Dalin E."/>
            <person name="Tice H."/>
            <person name="Pitluck S."/>
            <person name="Fredrickson J.K."/>
            <person name="Kolker E."/>
            <person name="McCuel L.A."/>
            <person name="DiChristina T."/>
            <person name="Nealson K.H."/>
            <person name="Newman D."/>
            <person name="Tiedje J.M."/>
            <person name="Zhou J."/>
            <person name="Romine M.F."/>
            <person name="Culley D.E."/>
            <person name="Serres M."/>
            <person name="Chertkov O."/>
            <person name="Brettin T."/>
            <person name="Bruce D."/>
            <person name="Han C."/>
            <person name="Tapia R."/>
            <person name="Gilna P."/>
            <person name="Schmutz J."/>
            <person name="Larimer F."/>
            <person name="Land M."/>
            <person name="Hauser L."/>
            <person name="Kyrpides N."/>
            <person name="Mikhailova N."/>
            <person name="Richardson P."/>
        </authorList>
    </citation>
    <scope>NUCLEOTIDE SEQUENCE [LARGE SCALE GENOMIC DNA]</scope>
    <source>
        <strain evidence="6 7">NCIMB 400</strain>
    </source>
</reference>
<keyword evidence="7" id="KW-1185">Reference proteome</keyword>
<dbReference type="Pfam" id="PF01758">
    <property type="entry name" value="SBF"/>
    <property type="match status" value="1"/>
</dbReference>
<keyword evidence="4 5" id="KW-0472">Membrane</keyword>
<evidence type="ECO:0000256" key="1">
    <source>
        <dbReference type="ARBA" id="ARBA00004141"/>
    </source>
</evidence>
<evidence type="ECO:0000256" key="5">
    <source>
        <dbReference type="SAM" id="Phobius"/>
    </source>
</evidence>
<dbReference type="InterPro" id="IPR004710">
    <property type="entry name" value="Bilac:Na_transpt"/>
</dbReference>
<keyword evidence="2 5" id="KW-0812">Transmembrane</keyword>
<dbReference type="KEGG" id="sfr:Sfri_0796"/>
<dbReference type="Gene3D" id="1.20.1530.20">
    <property type="match status" value="1"/>
</dbReference>
<dbReference type="AlphaFoldDB" id="Q087B4"/>
<dbReference type="InterPro" id="IPR038770">
    <property type="entry name" value="Na+/solute_symporter_sf"/>
</dbReference>
<feature type="transmembrane region" description="Helical" evidence="5">
    <location>
        <begin position="259"/>
        <end position="282"/>
    </location>
</feature>
<feature type="transmembrane region" description="Helical" evidence="5">
    <location>
        <begin position="133"/>
        <end position="157"/>
    </location>
</feature>
<accession>Q087B4</accession>
<feature type="transmembrane region" description="Helical" evidence="5">
    <location>
        <begin position="41"/>
        <end position="62"/>
    </location>
</feature>
<dbReference type="HOGENOM" id="CLU_034788_0_1_6"/>
<feature type="transmembrane region" description="Helical" evidence="5">
    <location>
        <begin position="96"/>
        <end position="121"/>
    </location>
</feature>